<accession>A0ABV9GL73</accession>
<keyword evidence="7" id="KW-1185">Reference proteome</keyword>
<dbReference type="PIRSF" id="PIRSF005700">
    <property type="entry name" value="PepC"/>
    <property type="match status" value="1"/>
</dbReference>
<dbReference type="InterPro" id="IPR004134">
    <property type="entry name" value="Peptidase_C1B"/>
</dbReference>
<dbReference type="Pfam" id="PF03051">
    <property type="entry name" value="Peptidase_C1_2"/>
    <property type="match status" value="1"/>
</dbReference>
<dbReference type="Gene3D" id="3.90.70.10">
    <property type="entry name" value="Cysteine proteinases"/>
    <property type="match status" value="1"/>
</dbReference>
<dbReference type="EMBL" id="JBHSFW010000001">
    <property type="protein sequence ID" value="MFC4617566.1"/>
    <property type="molecule type" value="Genomic_DNA"/>
</dbReference>
<comment type="similarity">
    <text evidence="4">Belongs to the peptidase C1 family.</text>
</comment>
<organism evidence="6 7">
    <name type="scientific">Camelliibacillus cellulosilyticus</name>
    <dbReference type="NCBI Taxonomy" id="2174486"/>
    <lineage>
        <taxon>Bacteria</taxon>
        <taxon>Bacillati</taxon>
        <taxon>Bacillota</taxon>
        <taxon>Bacilli</taxon>
        <taxon>Bacillales</taxon>
        <taxon>Sporolactobacillaceae</taxon>
        <taxon>Camelliibacillus</taxon>
    </lineage>
</organism>
<evidence type="ECO:0000256" key="2">
    <source>
        <dbReference type="ARBA" id="ARBA00022801"/>
    </source>
</evidence>
<keyword evidence="2 4" id="KW-0378">Hydrolase</keyword>
<dbReference type="InterPro" id="IPR000169">
    <property type="entry name" value="Pept_cys_AS"/>
</dbReference>
<comment type="caution">
    <text evidence="6">The sequence shown here is derived from an EMBL/GenBank/DDBJ whole genome shotgun (WGS) entry which is preliminary data.</text>
</comment>
<keyword evidence="3 4" id="KW-0788">Thiol protease</keyword>
<evidence type="ECO:0000256" key="1">
    <source>
        <dbReference type="ARBA" id="ARBA00022670"/>
    </source>
</evidence>
<evidence type="ECO:0000256" key="3">
    <source>
        <dbReference type="ARBA" id="ARBA00022807"/>
    </source>
</evidence>
<dbReference type="RefSeq" id="WP_376844604.1">
    <property type="nucleotide sequence ID" value="NZ_JBHSFW010000001.1"/>
</dbReference>
<keyword evidence="5" id="KW-0175">Coiled coil</keyword>
<dbReference type="CDD" id="cd00585">
    <property type="entry name" value="Peptidase_C1B"/>
    <property type="match status" value="1"/>
</dbReference>
<feature type="coiled-coil region" evidence="5">
    <location>
        <begin position="190"/>
        <end position="217"/>
    </location>
</feature>
<dbReference type="InterPro" id="IPR038765">
    <property type="entry name" value="Papain-like_cys_pep_sf"/>
</dbReference>
<dbReference type="PANTHER" id="PTHR10363:SF2">
    <property type="entry name" value="BLEOMYCIN HYDROLASE"/>
    <property type="match status" value="1"/>
</dbReference>
<keyword evidence="4" id="KW-0031">Aminopeptidase</keyword>
<dbReference type="PROSITE" id="PS00139">
    <property type="entry name" value="THIOL_PROTEASE_CYS"/>
    <property type="match status" value="1"/>
</dbReference>
<keyword evidence="1 4" id="KW-0645">Protease</keyword>
<evidence type="ECO:0000313" key="7">
    <source>
        <dbReference type="Proteomes" id="UP001596022"/>
    </source>
</evidence>
<protein>
    <recommendedName>
        <fullName evidence="4">Aminopeptidase</fullName>
    </recommendedName>
</protein>
<name>A0ABV9GL73_9BACL</name>
<gene>
    <name evidence="6" type="ORF">ACFO4N_02335</name>
</gene>
<sequence>MTVEVGKDSAITQDMLERFTTDFKGDAQRRVVMNAIKKNGINDVAMNQDSPVAMQYTFSHEIKTGQITNQKQSGRCWLFAALNTLRQQVAQNCNLESFELSQNYQMFWDKFEKANYFLESILETLDEDTNSRLVSWLLMAPLNDGGQWDMFVNLVDKYGVVPKHVMPETFQSSNTRMLNYLVTLKLREDAAKLRKQYREDKKSASELRAQKEEMLNEVYRMLCLSLGEPPTRFDFEYRDKDDEFHRDPGLTPKDFFEKYVKVNLDDYVSLINAPTDDKPFDRTYTVKYLGNVKGGKDVNYLNVEIDTLKEAALKQLKDNEPVWFGCDVGKWLDRDAGIMDLDLFDYEATLGVQFGMNKAERLDYGDSLMTHAMVFTGVNIADDKPNRWKVENSWGKDPGNKGFFIMSDPWFDQYMYQVVVHKKYLPETLKSALNQKPIELEPWDPMGSLAVVK</sequence>
<dbReference type="Proteomes" id="UP001596022">
    <property type="component" value="Unassembled WGS sequence"/>
</dbReference>
<dbReference type="SUPFAM" id="SSF54001">
    <property type="entry name" value="Cysteine proteinases"/>
    <property type="match status" value="1"/>
</dbReference>
<evidence type="ECO:0000256" key="4">
    <source>
        <dbReference type="PIRNR" id="PIRNR005700"/>
    </source>
</evidence>
<dbReference type="PANTHER" id="PTHR10363">
    <property type="entry name" value="BLEOMYCIN HYDROLASE"/>
    <property type="match status" value="1"/>
</dbReference>
<evidence type="ECO:0000313" key="6">
    <source>
        <dbReference type="EMBL" id="MFC4617566.1"/>
    </source>
</evidence>
<reference evidence="7" key="1">
    <citation type="journal article" date="2019" name="Int. J. Syst. Evol. Microbiol.">
        <title>The Global Catalogue of Microorganisms (GCM) 10K type strain sequencing project: providing services to taxonomists for standard genome sequencing and annotation.</title>
        <authorList>
            <consortium name="The Broad Institute Genomics Platform"/>
            <consortium name="The Broad Institute Genome Sequencing Center for Infectious Disease"/>
            <person name="Wu L."/>
            <person name="Ma J."/>
        </authorList>
    </citation>
    <scope>NUCLEOTIDE SEQUENCE [LARGE SCALE GENOMIC DNA]</scope>
    <source>
        <strain evidence="7">CGMCC 1.16306</strain>
    </source>
</reference>
<proteinExistence type="inferred from homology"/>
<evidence type="ECO:0000256" key="5">
    <source>
        <dbReference type="SAM" id="Coils"/>
    </source>
</evidence>